<organism evidence="1 2">
    <name type="scientific">Ceratopteris richardii</name>
    <name type="common">Triangle waterfern</name>
    <dbReference type="NCBI Taxonomy" id="49495"/>
    <lineage>
        <taxon>Eukaryota</taxon>
        <taxon>Viridiplantae</taxon>
        <taxon>Streptophyta</taxon>
        <taxon>Embryophyta</taxon>
        <taxon>Tracheophyta</taxon>
        <taxon>Polypodiopsida</taxon>
        <taxon>Polypodiidae</taxon>
        <taxon>Polypodiales</taxon>
        <taxon>Pteridineae</taxon>
        <taxon>Pteridaceae</taxon>
        <taxon>Parkerioideae</taxon>
        <taxon>Ceratopteris</taxon>
    </lineage>
</organism>
<dbReference type="Proteomes" id="UP000825935">
    <property type="component" value="Chromosome 37"/>
</dbReference>
<dbReference type="Gene3D" id="1.20.1280.50">
    <property type="match status" value="1"/>
</dbReference>
<dbReference type="GO" id="GO:0031146">
    <property type="term" value="P:SCF-dependent proteasomal ubiquitin-dependent protein catabolic process"/>
    <property type="evidence" value="ECO:0007669"/>
    <property type="project" value="TreeGrafter"/>
</dbReference>
<dbReference type="GO" id="GO:0019005">
    <property type="term" value="C:SCF ubiquitin ligase complex"/>
    <property type="evidence" value="ECO:0007669"/>
    <property type="project" value="TreeGrafter"/>
</dbReference>
<evidence type="ECO:0000313" key="2">
    <source>
        <dbReference type="Proteomes" id="UP000825935"/>
    </source>
</evidence>
<dbReference type="CDD" id="cd22159">
    <property type="entry name" value="F-box_AtTIR1-like"/>
    <property type="match status" value="1"/>
</dbReference>
<dbReference type="InterPro" id="IPR032675">
    <property type="entry name" value="LRR_dom_sf"/>
</dbReference>
<protein>
    <submittedName>
        <fullName evidence="1">Uncharacterized protein</fullName>
    </submittedName>
</protein>
<keyword evidence="2" id="KW-1185">Reference proteome</keyword>
<dbReference type="Gene3D" id="3.80.10.10">
    <property type="entry name" value="Ribonuclease Inhibitor"/>
    <property type="match status" value="1"/>
</dbReference>
<dbReference type="OrthoDB" id="550575at2759"/>
<proteinExistence type="predicted"/>
<dbReference type="PANTHER" id="PTHR13318">
    <property type="entry name" value="PARTNER OF PAIRED, ISOFORM B-RELATED"/>
    <property type="match status" value="1"/>
</dbReference>
<accession>A0A8T2Q9U3</accession>
<gene>
    <name evidence="1" type="ORF">KP509_37G060300</name>
</gene>
<name>A0A8T2Q9U3_CERRI</name>
<comment type="caution">
    <text evidence="1">The sequence shown here is derived from an EMBL/GenBank/DDBJ whole genome shotgun (WGS) entry which is preliminary data.</text>
</comment>
<dbReference type="EMBL" id="CM035442">
    <property type="protein sequence ID" value="KAH7280293.1"/>
    <property type="molecule type" value="Genomic_DNA"/>
</dbReference>
<dbReference type="OMA" id="RCDLQKL"/>
<evidence type="ECO:0000313" key="1">
    <source>
        <dbReference type="EMBL" id="KAH7280293.1"/>
    </source>
</evidence>
<dbReference type="PANTHER" id="PTHR13318:SF77">
    <property type="entry name" value="F-BOX DOMAIN-CONTAINING PROTEIN"/>
    <property type="match status" value="1"/>
</dbReference>
<reference evidence="1" key="1">
    <citation type="submission" date="2021-08" db="EMBL/GenBank/DDBJ databases">
        <title>WGS assembly of Ceratopteris richardii.</title>
        <authorList>
            <person name="Marchant D.B."/>
            <person name="Chen G."/>
            <person name="Jenkins J."/>
            <person name="Shu S."/>
            <person name="Leebens-Mack J."/>
            <person name="Grimwood J."/>
            <person name="Schmutz J."/>
            <person name="Soltis P."/>
            <person name="Soltis D."/>
            <person name="Chen Z.-H."/>
        </authorList>
    </citation>
    <scope>NUCLEOTIDE SEQUENCE</scope>
    <source>
        <strain evidence="1">Whitten #5841</strain>
        <tissue evidence="1">Leaf</tissue>
    </source>
</reference>
<sequence length="500" mass="55821">MLVAAMEGRDNRDILNSVLCDELLAEILCKVQDPVDSESVSLACKRWQRVQRMAKSKLGLLIPSDITCAAIFAASAPSLLEQHRYITSLSIKSKCPMPSGKFVLRVVSAIASSCRCLTQIHFTAGPLSNSSLEELARGCPYLKSLDLLYPLSVKFPPRLHKFAELRELTFRGHNEDSIYSSESEDYAENSKDIHNPSEVLKLVKVSLVNMRSCTSFNLRWLWISSSQIQKLKLSNCDTVGDTGDMSSFAYAISHLKELKLLRCRGIAGQVMMLAAKHSPKLKVLTVHDGADTEGMHMILQNCRKLEVLDLRLPLDLSRDDLMMIGQHGKCLHTLRLHSCWMATGADMQMLAHNINSNLSELVLIRCRAIFQDSGTLSCMGQNLSNLKCLDLSENEYLADKELAGILAANAHGMRHLNLWKCCRLTDKVLDFITWQCVSLKSLDIRSCDGMSMTAVSNLVKNCHSISMLAIEPNKLSSEARRFTFSKHIAIIDPKSSRFIT</sequence>
<dbReference type="SUPFAM" id="SSF52047">
    <property type="entry name" value="RNI-like"/>
    <property type="match status" value="2"/>
</dbReference>
<dbReference type="AlphaFoldDB" id="A0A8T2Q9U3"/>
<dbReference type="EMBL" id="CM035442">
    <property type="protein sequence ID" value="KAH7280292.1"/>
    <property type="molecule type" value="Genomic_DNA"/>
</dbReference>